<protein>
    <submittedName>
        <fullName evidence="1">Uncharacterized protein</fullName>
    </submittedName>
</protein>
<sequence>MNKDLRKALEHRFLLDQAADKGWPCLREVLTQIRRPPNKRRLRTLSVTEAAASVDGAYVKLLRARLERASKAAEFALRTCPADRAGHCRLRKMPAAANHRSRCNRCRLICKARPAQ</sequence>
<dbReference type="Proteomes" id="UP000604046">
    <property type="component" value="Unassembled WGS sequence"/>
</dbReference>
<reference evidence="1" key="1">
    <citation type="submission" date="2021-02" db="EMBL/GenBank/DDBJ databases">
        <authorList>
            <person name="Dougan E. K."/>
            <person name="Rhodes N."/>
            <person name="Thang M."/>
            <person name="Chan C."/>
        </authorList>
    </citation>
    <scope>NUCLEOTIDE SEQUENCE</scope>
</reference>
<dbReference type="EMBL" id="CAJNDS010002790">
    <property type="protein sequence ID" value="CAE7598365.1"/>
    <property type="molecule type" value="Genomic_DNA"/>
</dbReference>
<organism evidence="1 2">
    <name type="scientific">Symbiodinium natans</name>
    <dbReference type="NCBI Taxonomy" id="878477"/>
    <lineage>
        <taxon>Eukaryota</taxon>
        <taxon>Sar</taxon>
        <taxon>Alveolata</taxon>
        <taxon>Dinophyceae</taxon>
        <taxon>Suessiales</taxon>
        <taxon>Symbiodiniaceae</taxon>
        <taxon>Symbiodinium</taxon>
    </lineage>
</organism>
<comment type="caution">
    <text evidence="1">The sequence shown here is derived from an EMBL/GenBank/DDBJ whole genome shotgun (WGS) entry which is preliminary data.</text>
</comment>
<evidence type="ECO:0000313" key="2">
    <source>
        <dbReference type="Proteomes" id="UP000604046"/>
    </source>
</evidence>
<dbReference type="OrthoDB" id="428747at2759"/>
<keyword evidence="2" id="KW-1185">Reference proteome</keyword>
<accession>A0A812V2K4</accession>
<gene>
    <name evidence="1" type="ORF">SNAT2548_LOCUS34047</name>
</gene>
<name>A0A812V2K4_9DINO</name>
<proteinExistence type="predicted"/>
<evidence type="ECO:0000313" key="1">
    <source>
        <dbReference type="EMBL" id="CAE7598365.1"/>
    </source>
</evidence>
<dbReference type="AlphaFoldDB" id="A0A812V2K4"/>